<gene>
    <name evidence="3" type="ORF">CH63R_11456</name>
</gene>
<keyword evidence="2" id="KW-0732">Signal</keyword>
<dbReference type="KEGG" id="chig:CH63R_11456"/>
<keyword evidence="4" id="KW-1185">Reference proteome</keyword>
<feature type="chain" id="PRO_5012836811" evidence="2">
    <location>
        <begin position="16"/>
        <end position="113"/>
    </location>
</feature>
<evidence type="ECO:0000256" key="2">
    <source>
        <dbReference type="SAM" id="SignalP"/>
    </source>
</evidence>
<name>A0A1B7XY95_COLHI</name>
<accession>A0A1B7XY95</accession>
<comment type="caution">
    <text evidence="3">The sequence shown here is derived from an EMBL/GenBank/DDBJ whole genome shotgun (WGS) entry which is preliminary data.</text>
</comment>
<dbReference type="Proteomes" id="UP000092177">
    <property type="component" value="Chromosome 8"/>
</dbReference>
<evidence type="ECO:0000313" key="4">
    <source>
        <dbReference type="Proteomes" id="UP000092177"/>
    </source>
</evidence>
<feature type="signal peptide" evidence="2">
    <location>
        <begin position="1"/>
        <end position="15"/>
    </location>
</feature>
<reference evidence="4" key="1">
    <citation type="journal article" date="2017" name="BMC Genomics">
        <title>Gapless genome assembly of Colletotrichum higginsianum reveals chromosome structure and association of transposable elements with secondary metabolite gene clusters.</title>
        <authorList>
            <person name="Dallery J.-F."/>
            <person name="Lapalu N."/>
            <person name="Zampounis A."/>
            <person name="Pigne S."/>
            <person name="Luyten I."/>
            <person name="Amselem J."/>
            <person name="Wittenberg A.H.J."/>
            <person name="Zhou S."/>
            <person name="de Queiroz M.V."/>
            <person name="Robin G.P."/>
            <person name="Auger A."/>
            <person name="Hainaut M."/>
            <person name="Henrissat B."/>
            <person name="Kim K.-T."/>
            <person name="Lee Y.-H."/>
            <person name="Lespinet O."/>
            <person name="Schwartz D.C."/>
            <person name="Thon M.R."/>
            <person name="O'Connell R.J."/>
        </authorList>
    </citation>
    <scope>NUCLEOTIDE SEQUENCE [LARGE SCALE GENOMIC DNA]</scope>
    <source>
        <strain evidence="4">IMI 349063</strain>
    </source>
</reference>
<sequence>MKSFLILTLVALSMSTPTPLNIDQDVAVSSAVSTSSDPSQDPGDSQDSKRNVARQAGYWSCSVPSGSVYTAARNVLNSCGAGSQKQYLVVPPSDNLLACSTAPVLRSLQVKSK</sequence>
<protein>
    <submittedName>
        <fullName evidence="3">Uncharacterized protein</fullName>
    </submittedName>
</protein>
<dbReference type="OrthoDB" id="5365869at2759"/>
<proteinExistence type="predicted"/>
<evidence type="ECO:0000313" key="3">
    <source>
        <dbReference type="EMBL" id="OBR04753.1"/>
    </source>
</evidence>
<evidence type="ECO:0000256" key="1">
    <source>
        <dbReference type="SAM" id="MobiDB-lite"/>
    </source>
</evidence>
<organism evidence="3 4">
    <name type="scientific">Colletotrichum higginsianum (strain IMI 349063)</name>
    <name type="common">Crucifer anthracnose fungus</name>
    <dbReference type="NCBI Taxonomy" id="759273"/>
    <lineage>
        <taxon>Eukaryota</taxon>
        <taxon>Fungi</taxon>
        <taxon>Dikarya</taxon>
        <taxon>Ascomycota</taxon>
        <taxon>Pezizomycotina</taxon>
        <taxon>Sordariomycetes</taxon>
        <taxon>Hypocreomycetidae</taxon>
        <taxon>Glomerellales</taxon>
        <taxon>Glomerellaceae</taxon>
        <taxon>Colletotrichum</taxon>
        <taxon>Colletotrichum destructivum species complex</taxon>
    </lineage>
</organism>
<dbReference type="GeneID" id="28870537"/>
<dbReference type="VEuPathDB" id="FungiDB:CH63R_11456"/>
<dbReference type="RefSeq" id="XP_018153271.1">
    <property type="nucleotide sequence ID" value="XM_018306430.1"/>
</dbReference>
<feature type="region of interest" description="Disordered" evidence="1">
    <location>
        <begin position="28"/>
        <end position="52"/>
    </location>
</feature>
<feature type="compositionally biased region" description="Low complexity" evidence="1">
    <location>
        <begin position="28"/>
        <end position="45"/>
    </location>
</feature>
<dbReference type="AlphaFoldDB" id="A0A1B7XY95"/>
<dbReference type="EMBL" id="LTAN01000008">
    <property type="protein sequence ID" value="OBR04753.1"/>
    <property type="molecule type" value="Genomic_DNA"/>
</dbReference>